<evidence type="ECO:0000256" key="1">
    <source>
        <dbReference type="ARBA" id="ARBA00001946"/>
    </source>
</evidence>
<reference evidence="8" key="1">
    <citation type="journal article" date="2020" name="ISME J.">
        <title>Gammaproteobacteria mediating utilization of methyl-, sulfur- and petroleum organic compounds in deep ocean hydrothermal plumes.</title>
        <authorList>
            <person name="Zhou Z."/>
            <person name="Liu Y."/>
            <person name="Pan J."/>
            <person name="Cron B.R."/>
            <person name="Toner B.M."/>
            <person name="Anantharaman K."/>
            <person name="Breier J.A."/>
            <person name="Dick G.J."/>
            <person name="Li M."/>
        </authorList>
    </citation>
    <scope>NUCLEOTIDE SEQUENCE</scope>
    <source>
        <strain evidence="8">SZUA-1501</strain>
    </source>
</reference>
<dbReference type="SFLD" id="SFLDS00005">
    <property type="entry name" value="Isoprenoid_Synthase_Type_I"/>
    <property type="match status" value="1"/>
</dbReference>
<protein>
    <submittedName>
        <fullName evidence="8">Polyprenyl synthetase family protein</fullName>
    </submittedName>
</protein>
<dbReference type="FunFam" id="1.10.600.10:FF:000001">
    <property type="entry name" value="Geranylgeranyl diphosphate synthase"/>
    <property type="match status" value="1"/>
</dbReference>
<organism evidence="8 9">
    <name type="scientific">Aquifex aeolicus</name>
    <dbReference type="NCBI Taxonomy" id="63363"/>
    <lineage>
        <taxon>Bacteria</taxon>
        <taxon>Pseudomonadati</taxon>
        <taxon>Aquificota</taxon>
        <taxon>Aquificia</taxon>
        <taxon>Aquificales</taxon>
        <taxon>Aquificaceae</taxon>
        <taxon>Aquifex</taxon>
    </lineage>
</organism>
<evidence type="ECO:0000256" key="6">
    <source>
        <dbReference type="ARBA" id="ARBA00023229"/>
    </source>
</evidence>
<comment type="caution">
    <text evidence="8">The sequence shown here is derived from an EMBL/GenBank/DDBJ whole genome shotgun (WGS) entry which is preliminary data.</text>
</comment>
<keyword evidence="4" id="KW-0479">Metal-binding</keyword>
<evidence type="ECO:0000256" key="5">
    <source>
        <dbReference type="ARBA" id="ARBA00022842"/>
    </source>
</evidence>
<dbReference type="EMBL" id="DQVE01000042">
    <property type="protein sequence ID" value="HIP98489.1"/>
    <property type="molecule type" value="Genomic_DNA"/>
</dbReference>
<evidence type="ECO:0000313" key="9">
    <source>
        <dbReference type="Proteomes" id="UP000606463"/>
    </source>
</evidence>
<evidence type="ECO:0000256" key="2">
    <source>
        <dbReference type="ARBA" id="ARBA00006706"/>
    </source>
</evidence>
<dbReference type="GO" id="GO:0004659">
    <property type="term" value="F:prenyltransferase activity"/>
    <property type="evidence" value="ECO:0007669"/>
    <property type="project" value="InterPro"/>
</dbReference>
<gene>
    <name evidence="8" type="ORF">EYH37_03900</name>
</gene>
<dbReference type="InterPro" id="IPR008949">
    <property type="entry name" value="Isoprenoid_synthase_dom_sf"/>
</dbReference>
<dbReference type="InterPro" id="IPR033749">
    <property type="entry name" value="Polyprenyl_synt_CS"/>
</dbReference>
<evidence type="ECO:0000256" key="3">
    <source>
        <dbReference type="ARBA" id="ARBA00022679"/>
    </source>
</evidence>
<dbReference type="Proteomes" id="UP000606463">
    <property type="component" value="Unassembled WGS sequence"/>
</dbReference>
<keyword evidence="3 7" id="KW-0808">Transferase</keyword>
<dbReference type="CDD" id="cd00685">
    <property type="entry name" value="Trans_IPPS_HT"/>
    <property type="match status" value="1"/>
</dbReference>
<keyword evidence="5" id="KW-0460">Magnesium</keyword>
<dbReference type="PROSITE" id="PS00444">
    <property type="entry name" value="POLYPRENYL_SYNTHASE_2"/>
    <property type="match status" value="1"/>
</dbReference>
<dbReference type="AlphaFoldDB" id="A0A9D0YPY7"/>
<keyword evidence="6" id="KW-0414">Isoprene biosynthesis</keyword>
<dbReference type="GO" id="GO:0016114">
    <property type="term" value="P:terpenoid biosynthetic process"/>
    <property type="evidence" value="ECO:0007669"/>
    <property type="project" value="UniProtKB-ARBA"/>
</dbReference>
<proteinExistence type="inferred from homology"/>
<dbReference type="SFLD" id="SFLDG01017">
    <property type="entry name" value="Polyprenyl_Transferase_Like"/>
    <property type="match status" value="1"/>
</dbReference>
<comment type="similarity">
    <text evidence="2 7">Belongs to the FPP/GGPP synthase family.</text>
</comment>
<dbReference type="InterPro" id="IPR000092">
    <property type="entry name" value="Polyprenyl_synt"/>
</dbReference>
<dbReference type="PANTHER" id="PTHR43281:SF1">
    <property type="entry name" value="FARNESYL DIPHOSPHATE SYNTHASE"/>
    <property type="match status" value="1"/>
</dbReference>
<evidence type="ECO:0000256" key="7">
    <source>
        <dbReference type="RuleBase" id="RU004466"/>
    </source>
</evidence>
<evidence type="ECO:0000313" key="8">
    <source>
        <dbReference type="EMBL" id="HIP98489.1"/>
    </source>
</evidence>
<dbReference type="GO" id="GO:0046872">
    <property type="term" value="F:metal ion binding"/>
    <property type="evidence" value="ECO:0007669"/>
    <property type="project" value="UniProtKB-KW"/>
</dbReference>
<sequence length="269" mass="29881">MENFLETVSAQIDRKIDEVLKPFEPKLLYDAMVYYLKNGGKRIRPALVAIGAYITGGDPEDTITVGTAIEFIHNYSLIHDDLPAMDNDDIRRGKPTCHKVFGEDIAILAGDALLTYAFQILSQKELFKTIDAEKLLKISNLIARKAGTEGMVKGQVMDVKKIGDLEEIAKYKTAALIEASLVAGAILGKSNEKELSLLSEIGEKLGIVFQIVDDILDKDGFYLEFGEEGAKEIAKTFASMAIQQIRALNKPEKTKILEEFVYFLLSRTQ</sequence>
<name>A0A9D0YPY7_AQUAO</name>
<dbReference type="PROSITE" id="PS00723">
    <property type="entry name" value="POLYPRENYL_SYNTHASE_1"/>
    <property type="match status" value="1"/>
</dbReference>
<evidence type="ECO:0000256" key="4">
    <source>
        <dbReference type="ARBA" id="ARBA00022723"/>
    </source>
</evidence>
<dbReference type="PANTHER" id="PTHR43281">
    <property type="entry name" value="FARNESYL DIPHOSPHATE SYNTHASE"/>
    <property type="match status" value="1"/>
</dbReference>
<dbReference type="SUPFAM" id="SSF48576">
    <property type="entry name" value="Terpenoid synthases"/>
    <property type="match status" value="1"/>
</dbReference>
<dbReference type="Gene3D" id="1.10.600.10">
    <property type="entry name" value="Farnesyl Diphosphate Synthase"/>
    <property type="match status" value="1"/>
</dbReference>
<comment type="cofactor">
    <cofactor evidence="1">
        <name>Mg(2+)</name>
        <dbReference type="ChEBI" id="CHEBI:18420"/>
    </cofactor>
</comment>
<accession>A0A9D0YPY7</accession>
<dbReference type="Pfam" id="PF00348">
    <property type="entry name" value="polyprenyl_synt"/>
    <property type="match status" value="1"/>
</dbReference>